<organism evidence="1 2">
    <name type="scientific">Panagrolaimus sp. ES5</name>
    <dbReference type="NCBI Taxonomy" id="591445"/>
    <lineage>
        <taxon>Eukaryota</taxon>
        <taxon>Metazoa</taxon>
        <taxon>Ecdysozoa</taxon>
        <taxon>Nematoda</taxon>
        <taxon>Chromadorea</taxon>
        <taxon>Rhabditida</taxon>
        <taxon>Tylenchina</taxon>
        <taxon>Panagrolaimomorpha</taxon>
        <taxon>Panagrolaimoidea</taxon>
        <taxon>Panagrolaimidae</taxon>
        <taxon>Panagrolaimus</taxon>
    </lineage>
</organism>
<sequence length="929" mass="105114">MQQGMSRIERHQRATLRRNQAFEEDDHTATVSNSTTTTTTTTEFSSASALSIPRHNLPCSSGNNNNNNSSSFDDDDNFGKAITAQILGASQSNFPNQPLPAPVPLSINNSLNESALRLFLQQQQIKQEPFSSSESVWSSKPTDILANQLLNIAAQTQSQLSNFNLPSFMNPEFSSQNRDDYRVAAVAAAVAASSSGETRKPHSFDLTKFAESRNVHSTESTASTSSEPTFRGSDMPRKSIIQDDIRLGKGRFKLVRKRGRSDVWNLFGQSPVGIPCSINLKNDIQLSSLIPCSGNSISQSITTTRILQTQLSNLSSVGSISLQASSSSTESAPPGLLSCGSLSLDVPSTPGAPPTLVPVSCSQGLSIDMLPTNPASTIEVEKERMLKIIAQYCVGSFELPSIVNKPFFAKLLEGSFEAARRLFPSSSSSQNRFKNFYELLPTEYALTKFINDECISIRDKLKRQFQTTLDYGIMLVCQQLHYAGREMITIWASFINADWEYERICIAAKDAQKDFGATLMQVANEYQFQNAHKIYVTFDDTVTAANRPTLPSNMVYIENVVQAINEVYQSVAKNVPEHQQFIEHAKGLTTFNGKAINIDSNELLDVFEFYQLLKFIRVRFDVLKQNLRETQLIVLLNEIGEKERSIAHSLESFLEPFVDVCQTFDSNEEPLFHTILPEWHALIHECTSFEEDEEEDPKSQNDLPLRLSERPRRRSLRHQKSIDDDPMLQMEEKSDIVDSIPPICNNNTWMRELRQRVENRLKQWAKEHLTTDHMIATALNPRMRKLPIICSDSERLLTYLTIRQNAHLMPVVTPENRNEQNDDYEPQRKRRHFLSKLEDQGMAQDEMDTYLNTHFSPQEGRKVLEFWSRVQTLPKMSQYARAILPLVAAVPPLKLRFPPNHLLTNEEFSDMLLLKTSEALNNYRTEHVH</sequence>
<evidence type="ECO:0000313" key="2">
    <source>
        <dbReference type="WBParaSite" id="ES5_v2.g19943.t1"/>
    </source>
</evidence>
<name>A0AC34FRT0_9BILA</name>
<proteinExistence type="predicted"/>
<dbReference type="WBParaSite" id="ES5_v2.g19943.t1">
    <property type="protein sequence ID" value="ES5_v2.g19943.t1"/>
    <property type="gene ID" value="ES5_v2.g19943"/>
</dbReference>
<reference evidence="2" key="1">
    <citation type="submission" date="2022-11" db="UniProtKB">
        <authorList>
            <consortium name="WormBaseParasite"/>
        </authorList>
    </citation>
    <scope>IDENTIFICATION</scope>
</reference>
<protein>
    <submittedName>
        <fullName evidence="2">Uncharacterized protein</fullName>
    </submittedName>
</protein>
<dbReference type="Proteomes" id="UP000887579">
    <property type="component" value="Unplaced"/>
</dbReference>
<evidence type="ECO:0000313" key="1">
    <source>
        <dbReference type="Proteomes" id="UP000887579"/>
    </source>
</evidence>
<accession>A0AC34FRT0</accession>